<proteinExistence type="predicted"/>
<evidence type="ECO:0008006" key="3">
    <source>
        <dbReference type="Google" id="ProtNLM"/>
    </source>
</evidence>
<keyword evidence="2" id="KW-1185">Reference proteome</keyword>
<name>A0ABD6C0P4_9EURY</name>
<reference evidence="1 2" key="1">
    <citation type="journal article" date="2019" name="Int. J. Syst. Evol. Microbiol.">
        <title>The Global Catalogue of Microorganisms (GCM) 10K type strain sequencing project: providing services to taxonomists for standard genome sequencing and annotation.</title>
        <authorList>
            <consortium name="The Broad Institute Genomics Platform"/>
            <consortium name="The Broad Institute Genome Sequencing Center for Infectious Disease"/>
            <person name="Wu L."/>
            <person name="Ma J."/>
        </authorList>
    </citation>
    <scope>NUCLEOTIDE SEQUENCE [LARGE SCALE GENOMIC DNA]</scope>
    <source>
        <strain evidence="1 2">CGMCC 1.12689</strain>
    </source>
</reference>
<protein>
    <recommendedName>
        <fullName evidence="3">DUF1080 domain-containing protein</fullName>
    </recommendedName>
</protein>
<dbReference type="EMBL" id="JBHUDB010000002">
    <property type="protein sequence ID" value="MFD1570371.1"/>
    <property type="molecule type" value="Genomic_DNA"/>
</dbReference>
<accession>A0ABD6C0P4</accession>
<dbReference type="Proteomes" id="UP001597185">
    <property type="component" value="Unassembled WGS sequence"/>
</dbReference>
<dbReference type="Gene3D" id="2.60.120.200">
    <property type="match status" value="1"/>
</dbReference>
<dbReference type="RefSeq" id="WP_256418125.1">
    <property type="nucleotide sequence ID" value="NZ_JANHDL010000004.1"/>
</dbReference>
<organism evidence="1 2">
    <name type="scientific">Halorubrum laminariae</name>
    <dbReference type="NCBI Taxonomy" id="1433523"/>
    <lineage>
        <taxon>Archaea</taxon>
        <taxon>Methanobacteriati</taxon>
        <taxon>Methanobacteriota</taxon>
        <taxon>Stenosarchaea group</taxon>
        <taxon>Halobacteria</taxon>
        <taxon>Halobacteriales</taxon>
        <taxon>Haloferacaceae</taxon>
        <taxon>Halorubrum</taxon>
    </lineage>
</organism>
<dbReference type="AlphaFoldDB" id="A0ABD6C0P4"/>
<evidence type="ECO:0000313" key="1">
    <source>
        <dbReference type="EMBL" id="MFD1570371.1"/>
    </source>
</evidence>
<comment type="caution">
    <text evidence="1">The sequence shown here is derived from an EMBL/GenBank/DDBJ whole genome shotgun (WGS) entry which is preliminary data.</text>
</comment>
<gene>
    <name evidence="1" type="ORF">ACFR9T_07170</name>
</gene>
<evidence type="ECO:0000313" key="2">
    <source>
        <dbReference type="Proteomes" id="UP001597185"/>
    </source>
</evidence>
<sequence length="222" mass="24538">MSEDDWEAGTAENVDVVGEGLVARGSIQAGELPNGGSYDFSTFDTEVWTVYNDARYVSSSGYVTIAAGGDKNGELVFNSGVDVDNWFCEWDNIFGSGNYERQRLLFYADAVGQGGDNNKLGGVGQAYLLDIDYNGRIWFGEIRNEAVHEELVSRGEYATSEATHTYRIEYRDGLVNFFVDGTLKFEVDIPNPTTNFSEFYFKAITGRNSSTNHIDNVTIGSL</sequence>